<dbReference type="EMBL" id="ADLJ01000002">
    <property type="protein sequence ID" value="EHF01041.1"/>
    <property type="molecule type" value="Genomic_DNA"/>
</dbReference>
<dbReference type="Gene3D" id="3.55.50.10">
    <property type="entry name" value="Baseplate protein-like domains"/>
    <property type="match status" value="1"/>
</dbReference>
<proteinExistence type="predicted"/>
<dbReference type="AlphaFoldDB" id="G5HCG1"/>
<evidence type="ECO:0000313" key="2">
    <source>
        <dbReference type="Proteomes" id="UP000003763"/>
    </source>
</evidence>
<dbReference type="RefSeq" id="WP_007858390.1">
    <property type="nucleotide sequence ID" value="NZ_JH376420.1"/>
</dbReference>
<dbReference type="SUPFAM" id="SSF69279">
    <property type="entry name" value="Phage tail proteins"/>
    <property type="match status" value="1"/>
</dbReference>
<name>G5HCG1_9FIRM</name>
<gene>
    <name evidence="1" type="ORF">HMPREF9469_00273</name>
</gene>
<sequence length="468" mass="52585">MANAITYKDIFLSLPGVLHLKKLVIQENVGNHIVMSLQAIMNAELDDYAFYDLPETISLNYFQNNQEKILFKGVISSAVLKKDGGNRIIEIVASDATYWMDIDRKTRCFQNIEKTVSEVIAEIMKGYGESDSLCNIPDRPIGELIFQYEETDWEFLKRFLSKYNESLYPAATFETIHFQAGIATQNEDVNWDYYPYQKNKDFSRLAYLSKNGFTELLPAQFTFYRLENHDVVALGSQIRYKGNLLYVSRIKRELNNGLLVNTYELKQKEAMLIERFYNSRLTGISQYATVVNTQRDRVQVVMQKDLIAESCYWYPFSSVSSSSDGSGWYCMPEKGESVRVYFPTENESEAYVITCVKGHVPAGEQDPMGNPSVRSISTDAGNLVQFNDDGILIEAKTGDASISLKNSGEIIVSGPLKIDLSPTTSCSLSAKTINCETSGLVKVIDDSGVNITAGTAGVFLNAKEIHEN</sequence>
<reference evidence="1 2" key="1">
    <citation type="submission" date="2011-08" db="EMBL/GenBank/DDBJ databases">
        <title>The Genome Sequence of Clostridium citroniae WAL-17108.</title>
        <authorList>
            <consortium name="The Broad Institute Genome Sequencing Platform"/>
            <person name="Earl A."/>
            <person name="Ward D."/>
            <person name="Feldgarden M."/>
            <person name="Gevers D."/>
            <person name="Finegold S.M."/>
            <person name="Summanen P.H."/>
            <person name="Molitoris D.R."/>
            <person name="Vaisanen M.L."/>
            <person name="Daigneault M."/>
            <person name="Allen-Vercoe E."/>
            <person name="Young S.K."/>
            <person name="Zeng Q."/>
            <person name="Gargeya S."/>
            <person name="Fitzgerald M."/>
            <person name="Haas B."/>
            <person name="Abouelleil A."/>
            <person name="Alvarado L."/>
            <person name="Arachchi H.M."/>
            <person name="Berlin A."/>
            <person name="Brown A."/>
            <person name="Chapman S.B."/>
            <person name="Chen Z."/>
            <person name="Dunbar C."/>
            <person name="Freedman E."/>
            <person name="Gearin G."/>
            <person name="Gellesch M."/>
            <person name="Goldberg J."/>
            <person name="Griggs A."/>
            <person name="Gujja S."/>
            <person name="Heiman D."/>
            <person name="Howarth C."/>
            <person name="Larson L."/>
            <person name="Lui A."/>
            <person name="MacDonald P.J.P."/>
            <person name="Montmayeur A."/>
            <person name="Murphy C."/>
            <person name="Neiman D."/>
            <person name="Pearson M."/>
            <person name="Priest M."/>
            <person name="Roberts A."/>
            <person name="Saif S."/>
            <person name="Shea T."/>
            <person name="Shenoy N."/>
            <person name="Sisk P."/>
            <person name="Stolte C."/>
            <person name="Sykes S."/>
            <person name="Wortman J."/>
            <person name="Nusbaum C."/>
            <person name="Birren B."/>
        </authorList>
    </citation>
    <scope>NUCLEOTIDE SEQUENCE [LARGE SCALE GENOMIC DNA]</scope>
    <source>
        <strain evidence="1 2">WAL-17108</strain>
    </source>
</reference>
<organism evidence="1 2">
    <name type="scientific">[Clostridium] citroniae WAL-17108</name>
    <dbReference type="NCBI Taxonomy" id="742733"/>
    <lineage>
        <taxon>Bacteria</taxon>
        <taxon>Bacillati</taxon>
        <taxon>Bacillota</taxon>
        <taxon>Clostridia</taxon>
        <taxon>Lachnospirales</taxon>
        <taxon>Lachnospiraceae</taxon>
        <taxon>Enterocloster</taxon>
    </lineage>
</organism>
<dbReference type="PATRIC" id="fig|742733.3.peg.280"/>
<dbReference type="HOGENOM" id="CLU_030496_2_0_9"/>
<evidence type="ECO:0008006" key="3">
    <source>
        <dbReference type="Google" id="ProtNLM"/>
    </source>
</evidence>
<dbReference type="Pfam" id="PF05954">
    <property type="entry name" value="Phage_GPD"/>
    <property type="match status" value="1"/>
</dbReference>
<dbReference type="Gene3D" id="2.30.110.50">
    <property type="match status" value="1"/>
</dbReference>
<comment type="caution">
    <text evidence="1">The sequence shown here is derived from an EMBL/GenBank/DDBJ whole genome shotgun (WGS) entry which is preliminary data.</text>
</comment>
<dbReference type="Proteomes" id="UP000003763">
    <property type="component" value="Unassembled WGS sequence"/>
</dbReference>
<evidence type="ECO:0000313" key="1">
    <source>
        <dbReference type="EMBL" id="EHF01041.1"/>
    </source>
</evidence>
<accession>G5HCG1</accession>
<dbReference type="eggNOG" id="COG3501">
    <property type="taxonomic scope" value="Bacteria"/>
</dbReference>
<protein>
    <recommendedName>
        <fullName evidence="3">Gp5/Type VI secretion system Vgr protein OB-fold domain-containing protein</fullName>
    </recommendedName>
</protein>